<proteinExistence type="predicted"/>
<accession>A0ABD2WJ68</accession>
<sequence>MMIRLWLGAPGWAVVRLGPQRWSTLVDVAAGVNIPSGTLSDDQFCQLEHGILYAYTCSNSCFSGQN</sequence>
<name>A0ABD2WJ68_9HYME</name>
<dbReference type="Proteomes" id="UP001627154">
    <property type="component" value="Unassembled WGS sequence"/>
</dbReference>
<dbReference type="EMBL" id="JBJJXI010000102">
    <property type="protein sequence ID" value="KAL3392789.1"/>
    <property type="molecule type" value="Genomic_DNA"/>
</dbReference>
<organism evidence="1 2">
    <name type="scientific">Trichogramma kaykai</name>
    <dbReference type="NCBI Taxonomy" id="54128"/>
    <lineage>
        <taxon>Eukaryota</taxon>
        <taxon>Metazoa</taxon>
        <taxon>Ecdysozoa</taxon>
        <taxon>Arthropoda</taxon>
        <taxon>Hexapoda</taxon>
        <taxon>Insecta</taxon>
        <taxon>Pterygota</taxon>
        <taxon>Neoptera</taxon>
        <taxon>Endopterygota</taxon>
        <taxon>Hymenoptera</taxon>
        <taxon>Apocrita</taxon>
        <taxon>Proctotrupomorpha</taxon>
        <taxon>Chalcidoidea</taxon>
        <taxon>Trichogrammatidae</taxon>
        <taxon>Trichogramma</taxon>
    </lineage>
</organism>
<reference evidence="1 2" key="1">
    <citation type="journal article" date="2024" name="bioRxiv">
        <title>A reference genome for Trichogramma kaykai: A tiny desert-dwelling parasitoid wasp with competing sex-ratio distorters.</title>
        <authorList>
            <person name="Culotta J."/>
            <person name="Lindsey A.R."/>
        </authorList>
    </citation>
    <scope>NUCLEOTIDE SEQUENCE [LARGE SCALE GENOMIC DNA]</scope>
    <source>
        <strain evidence="1 2">KSX58</strain>
    </source>
</reference>
<comment type="caution">
    <text evidence="1">The sequence shown here is derived from an EMBL/GenBank/DDBJ whole genome shotgun (WGS) entry which is preliminary data.</text>
</comment>
<protein>
    <submittedName>
        <fullName evidence="1">Uncharacterized protein</fullName>
    </submittedName>
</protein>
<evidence type="ECO:0000313" key="1">
    <source>
        <dbReference type="EMBL" id="KAL3392789.1"/>
    </source>
</evidence>
<keyword evidence="2" id="KW-1185">Reference proteome</keyword>
<evidence type="ECO:0000313" key="2">
    <source>
        <dbReference type="Proteomes" id="UP001627154"/>
    </source>
</evidence>
<dbReference type="AlphaFoldDB" id="A0ABD2WJ68"/>
<gene>
    <name evidence="1" type="ORF">TKK_012827</name>
</gene>